<reference evidence="9" key="1">
    <citation type="journal article" date="2011" name="Genome Res.">
        <title>Phylogeny-wide analysis of social amoeba genomes highlights ancient origins for complex intercellular communication.</title>
        <authorList>
            <person name="Heidel A.J."/>
            <person name="Lawal H.M."/>
            <person name="Felder M."/>
            <person name="Schilde C."/>
            <person name="Helps N.R."/>
            <person name="Tunggal B."/>
            <person name="Rivero F."/>
            <person name="John U."/>
            <person name="Schleicher M."/>
            <person name="Eichinger L."/>
            <person name="Platzer M."/>
            <person name="Noegel A.A."/>
            <person name="Schaap P."/>
            <person name="Gloeckner G."/>
        </authorList>
    </citation>
    <scope>NUCLEOTIDE SEQUENCE [LARGE SCALE GENOMIC DNA]</scope>
    <source>
        <strain evidence="9">SH3</strain>
    </source>
</reference>
<dbReference type="OMA" id="AWTHQHP"/>
<dbReference type="InterPro" id="IPR004625">
    <property type="entry name" value="PyrdxlKinase"/>
</dbReference>
<sequence length="342" mass="38003">MENSRVLSIQSWVCHGYVGNKCAVLALQHLGVEVDPINTVQLSNNTAYSSWKGETLSSSKLLEIYDALDHNKIADYTHVLTGYNNNAETLRSVLKIVKSLKEKNPSLIYACDPVLGDNGKLYVPEDLVSVYRDEVIPHADYLFPNQTEAELLTGVQIKNESDALIAVDKLHAIGIKNVVITSLFLDETQKNIMMLGSQKGGSRFKIIVPKFEGYYTGTGDLFSSLLLGWSATEPNLAVVCERAVSTLYNILKVTHEAKAIIPNAKNIEYHELRLVQARHFIGSKENSNHERVCLRKNNYISFNLAPPTMVGETCASVKGKDLWASIPSHHYSDQLNSPQIQS</sequence>
<evidence type="ECO:0000259" key="7">
    <source>
        <dbReference type="Pfam" id="PF08543"/>
    </source>
</evidence>
<evidence type="ECO:0000256" key="4">
    <source>
        <dbReference type="ARBA" id="ARBA00022741"/>
    </source>
</evidence>
<name>F4PHP3_CACFS</name>
<dbReference type="Pfam" id="PF08543">
    <property type="entry name" value="Phos_pyr_kin"/>
    <property type="match status" value="1"/>
</dbReference>
<comment type="similarity">
    <text evidence="1">Belongs to the pyridoxine kinase family.</text>
</comment>
<keyword evidence="9" id="KW-1185">Reference proteome</keyword>
<dbReference type="OrthoDB" id="2104723at2759"/>
<dbReference type="GO" id="GO:0009443">
    <property type="term" value="P:pyridoxal 5'-phosphate salvage"/>
    <property type="evidence" value="ECO:0007669"/>
    <property type="project" value="InterPro"/>
</dbReference>
<gene>
    <name evidence="8" type="primary">pykA</name>
    <name evidence="8" type="ORF">DFA_03475</name>
</gene>
<dbReference type="CDD" id="cd01173">
    <property type="entry name" value="pyridoxal_pyridoxamine_kinase"/>
    <property type="match status" value="1"/>
</dbReference>
<evidence type="ECO:0000256" key="5">
    <source>
        <dbReference type="ARBA" id="ARBA00022777"/>
    </source>
</evidence>
<dbReference type="GO" id="GO:0005524">
    <property type="term" value="F:ATP binding"/>
    <property type="evidence" value="ECO:0007669"/>
    <property type="project" value="UniProtKB-KW"/>
</dbReference>
<evidence type="ECO:0000313" key="8">
    <source>
        <dbReference type="EMBL" id="EGG25227.1"/>
    </source>
</evidence>
<dbReference type="EC" id="2.7.1.35" evidence="2"/>
<evidence type="ECO:0000313" key="9">
    <source>
        <dbReference type="Proteomes" id="UP000007797"/>
    </source>
</evidence>
<dbReference type="Gene3D" id="3.40.1190.20">
    <property type="match status" value="1"/>
</dbReference>
<evidence type="ECO:0000256" key="1">
    <source>
        <dbReference type="ARBA" id="ARBA00008805"/>
    </source>
</evidence>
<dbReference type="GO" id="GO:0019954">
    <property type="term" value="P:asexual reproduction"/>
    <property type="evidence" value="ECO:0007669"/>
    <property type="project" value="EnsemblProtists"/>
</dbReference>
<evidence type="ECO:0000256" key="6">
    <source>
        <dbReference type="ARBA" id="ARBA00022840"/>
    </source>
</evidence>
<keyword evidence="4" id="KW-0547">Nucleotide-binding</keyword>
<dbReference type="GO" id="GO:0005829">
    <property type="term" value="C:cytosol"/>
    <property type="evidence" value="ECO:0007669"/>
    <property type="project" value="TreeGrafter"/>
</dbReference>
<accession>F4PHP3</accession>
<dbReference type="GO" id="GO:0008478">
    <property type="term" value="F:pyridoxal kinase activity"/>
    <property type="evidence" value="ECO:0007669"/>
    <property type="project" value="UniProtKB-EC"/>
</dbReference>
<dbReference type="Proteomes" id="UP000007797">
    <property type="component" value="Unassembled WGS sequence"/>
</dbReference>
<keyword evidence="5 8" id="KW-0418">Kinase</keyword>
<dbReference type="RefSeq" id="XP_004363078.1">
    <property type="nucleotide sequence ID" value="XM_004363021.1"/>
</dbReference>
<dbReference type="GO" id="GO:0031152">
    <property type="term" value="P:aggregation involved in sorocarp development"/>
    <property type="evidence" value="ECO:0007669"/>
    <property type="project" value="EnsemblProtists"/>
</dbReference>
<dbReference type="NCBIfam" id="TIGR00687">
    <property type="entry name" value="pyridox_kin"/>
    <property type="match status" value="1"/>
</dbReference>
<evidence type="ECO:0000256" key="2">
    <source>
        <dbReference type="ARBA" id="ARBA00012104"/>
    </source>
</evidence>
<evidence type="ECO:0000256" key="3">
    <source>
        <dbReference type="ARBA" id="ARBA00022679"/>
    </source>
</evidence>
<dbReference type="SUPFAM" id="SSF53613">
    <property type="entry name" value="Ribokinase-like"/>
    <property type="match status" value="1"/>
</dbReference>
<organism evidence="8 9">
    <name type="scientific">Cavenderia fasciculata</name>
    <name type="common">Slime mold</name>
    <name type="synonym">Dictyostelium fasciculatum</name>
    <dbReference type="NCBI Taxonomy" id="261658"/>
    <lineage>
        <taxon>Eukaryota</taxon>
        <taxon>Amoebozoa</taxon>
        <taxon>Evosea</taxon>
        <taxon>Eumycetozoa</taxon>
        <taxon>Dictyostelia</taxon>
        <taxon>Acytosteliales</taxon>
        <taxon>Cavenderiaceae</taxon>
        <taxon>Cavenderia</taxon>
    </lineage>
</organism>
<dbReference type="STRING" id="1054147.F4PHP3"/>
<dbReference type="KEGG" id="dfa:DFA_03475"/>
<keyword evidence="3" id="KW-0808">Transferase</keyword>
<dbReference type="EMBL" id="GL883006">
    <property type="protein sequence ID" value="EGG25227.1"/>
    <property type="molecule type" value="Genomic_DNA"/>
</dbReference>
<dbReference type="PANTHER" id="PTHR10534:SF2">
    <property type="entry name" value="PYRIDOXAL KINASE"/>
    <property type="match status" value="1"/>
</dbReference>
<dbReference type="InterPro" id="IPR013749">
    <property type="entry name" value="PM/HMP-P_kinase-1"/>
</dbReference>
<dbReference type="GeneID" id="14876835"/>
<dbReference type="AlphaFoldDB" id="F4PHP3"/>
<feature type="domain" description="Pyridoxamine kinase/Phosphomethylpyrimidine kinase" evidence="7">
    <location>
        <begin position="96"/>
        <end position="252"/>
    </location>
</feature>
<dbReference type="PANTHER" id="PTHR10534">
    <property type="entry name" value="PYRIDOXAL KINASE"/>
    <property type="match status" value="1"/>
</dbReference>
<dbReference type="InterPro" id="IPR029056">
    <property type="entry name" value="Ribokinase-like"/>
</dbReference>
<keyword evidence="6" id="KW-0067">ATP-binding</keyword>
<protein>
    <recommendedName>
        <fullName evidence="2">pyridoxal kinase</fullName>
        <ecNumber evidence="2">2.7.1.35</ecNumber>
    </recommendedName>
</protein>
<proteinExistence type="inferred from homology"/>